<evidence type="ECO:0000313" key="4">
    <source>
        <dbReference type="Proteomes" id="UP001295684"/>
    </source>
</evidence>
<feature type="region of interest" description="Disordered" evidence="2">
    <location>
        <begin position="1"/>
        <end position="45"/>
    </location>
</feature>
<feature type="coiled-coil region" evidence="1">
    <location>
        <begin position="236"/>
        <end position="263"/>
    </location>
</feature>
<dbReference type="Proteomes" id="UP001295684">
    <property type="component" value="Unassembled WGS sequence"/>
</dbReference>
<sequence length="431" mass="49756">MKASSKHKRSSVSKNTLKSSYRSRNSVQLVSTSKEVDRARKKYGKEQSSFKEISSELVNFREVSKRRSSFNHKNSVGLFSALTGLGSSHGKIPTNSSQRVSSVMDGIIAPFFTNLKGKKITQKRIESGMKKALGASEICNFLLTLYTNRLSTTFYHWKSIIYQEKIVEEIEHESMRPTSHKKFYADSTLIKATRNIFKVYSKKVADSYYDRPTVLVEITGHRSKEAAFERVIEKRCAWLRRRADEEDEKLAILREEVKEVQQQSAISSTSLQTQNTNLAAMMLCKSINSVVLRSKKENFSTLHNFSEQRKFYITFKLSTIIHNCILKAEKYQKFTHFNHWKSSSLKNYTYTTPALTSLPNPPPQPPQAKIPTTAPLEPHPLLSQRLQEEKSRIEREQIDHKISQLRKKLKNQKKGNWHDVNTEVTDPRNFR</sequence>
<evidence type="ECO:0000256" key="2">
    <source>
        <dbReference type="SAM" id="MobiDB-lite"/>
    </source>
</evidence>
<organism evidence="3 4">
    <name type="scientific">Euplotes crassus</name>
    <dbReference type="NCBI Taxonomy" id="5936"/>
    <lineage>
        <taxon>Eukaryota</taxon>
        <taxon>Sar</taxon>
        <taxon>Alveolata</taxon>
        <taxon>Ciliophora</taxon>
        <taxon>Intramacronucleata</taxon>
        <taxon>Spirotrichea</taxon>
        <taxon>Hypotrichia</taxon>
        <taxon>Euplotida</taxon>
        <taxon>Euplotidae</taxon>
        <taxon>Moneuplotes</taxon>
    </lineage>
</organism>
<comment type="caution">
    <text evidence="3">The sequence shown here is derived from an EMBL/GenBank/DDBJ whole genome shotgun (WGS) entry which is preliminary data.</text>
</comment>
<name>A0AAD1U052_EUPCR</name>
<feature type="compositionally biased region" description="Pro residues" evidence="2">
    <location>
        <begin position="359"/>
        <end position="368"/>
    </location>
</feature>
<keyword evidence="1" id="KW-0175">Coiled coil</keyword>
<feature type="compositionally biased region" description="Basic and acidic residues" evidence="2">
    <location>
        <begin position="416"/>
        <end position="431"/>
    </location>
</feature>
<feature type="compositionally biased region" description="Basic residues" evidence="2">
    <location>
        <begin position="406"/>
        <end position="415"/>
    </location>
</feature>
<protein>
    <submittedName>
        <fullName evidence="3">Uncharacterized protein</fullName>
    </submittedName>
</protein>
<feature type="region of interest" description="Disordered" evidence="2">
    <location>
        <begin position="406"/>
        <end position="431"/>
    </location>
</feature>
<keyword evidence="4" id="KW-1185">Reference proteome</keyword>
<evidence type="ECO:0000313" key="3">
    <source>
        <dbReference type="EMBL" id="CAI2359631.1"/>
    </source>
</evidence>
<feature type="compositionally biased region" description="Basic and acidic residues" evidence="2">
    <location>
        <begin position="34"/>
        <end position="45"/>
    </location>
</feature>
<gene>
    <name evidence="3" type="ORF">ECRASSUSDP1_LOCUS923</name>
</gene>
<accession>A0AAD1U052</accession>
<feature type="region of interest" description="Disordered" evidence="2">
    <location>
        <begin position="355"/>
        <end position="377"/>
    </location>
</feature>
<reference evidence="3" key="1">
    <citation type="submission" date="2023-07" db="EMBL/GenBank/DDBJ databases">
        <authorList>
            <consortium name="AG Swart"/>
            <person name="Singh M."/>
            <person name="Singh A."/>
            <person name="Seah K."/>
            <person name="Emmerich C."/>
        </authorList>
    </citation>
    <scope>NUCLEOTIDE SEQUENCE</scope>
    <source>
        <strain evidence="3">DP1</strain>
    </source>
</reference>
<evidence type="ECO:0000256" key="1">
    <source>
        <dbReference type="SAM" id="Coils"/>
    </source>
</evidence>
<feature type="compositionally biased region" description="Basic residues" evidence="2">
    <location>
        <begin position="1"/>
        <end position="11"/>
    </location>
</feature>
<dbReference type="EMBL" id="CAMPGE010000868">
    <property type="protein sequence ID" value="CAI2359631.1"/>
    <property type="molecule type" value="Genomic_DNA"/>
</dbReference>
<dbReference type="AlphaFoldDB" id="A0AAD1U052"/>
<feature type="compositionally biased region" description="Polar residues" evidence="2">
    <location>
        <begin position="12"/>
        <end position="33"/>
    </location>
</feature>
<proteinExistence type="predicted"/>